<accession>A0A1Z1MU82</accession>
<keyword evidence="1" id="KW-0150">Chloroplast</keyword>
<geneLocation type="chloroplast" evidence="1"/>
<proteinExistence type="predicted"/>
<reference evidence="1" key="1">
    <citation type="journal article" date="2017" name="J. Phycol.">
        <title>Analysis of chloroplast genomes and a supermatrix inform reclassification of the Rhodomelaceae (Rhodophyta).</title>
        <authorList>
            <person name="Diaz-Tapia P."/>
            <person name="Maggs C.A."/>
            <person name="West J.A."/>
            <person name="Verbruggen H."/>
        </authorList>
    </citation>
    <scope>NUCLEOTIDE SEQUENCE</scope>
    <source>
        <strain evidence="1">PD1760</strain>
    </source>
</reference>
<dbReference type="AlphaFoldDB" id="A0A1Z1MU82"/>
<evidence type="ECO:0000313" key="1">
    <source>
        <dbReference type="EMBL" id="ARW69351.1"/>
    </source>
</evidence>
<organism evidence="1">
    <name type="scientific">Polysiphonia sp</name>
    <dbReference type="NCBI Taxonomy" id="1967842"/>
    <lineage>
        <taxon>Eukaryota</taxon>
        <taxon>Rhodophyta</taxon>
        <taxon>Florideophyceae</taxon>
        <taxon>Rhodymeniophycidae</taxon>
        <taxon>Ceramiales</taxon>
        <taxon>Rhodomelaceae</taxon>
        <taxon>Polysiphonioideae</taxon>
        <taxon>Polysiphonia</taxon>
    </lineage>
</organism>
<sequence length="48" mass="5851">MCLYETICKLSDRVEIKPLKKIILLFYREFVDLLYLCNNKKIMQLKLL</sequence>
<dbReference type="EMBL" id="MF101456">
    <property type="protein sequence ID" value="ARW69351.1"/>
    <property type="molecule type" value="Genomic_DNA"/>
</dbReference>
<name>A0A1Z1MU82_9FLOR</name>
<protein>
    <submittedName>
        <fullName evidence="1">Uncharacterized protein</fullName>
    </submittedName>
</protein>
<gene>
    <name evidence="1" type="primary">orf48b</name>
</gene>
<keyword evidence="1" id="KW-0934">Plastid</keyword>